<dbReference type="RefSeq" id="WP_306076831.1">
    <property type="nucleotide sequence ID" value="NZ_JAROBZ020000001.1"/>
</dbReference>
<dbReference type="EMBL" id="JAROBZ020000001">
    <property type="protein sequence ID" value="MFB3167166.1"/>
    <property type="molecule type" value="Genomic_DNA"/>
</dbReference>
<feature type="compositionally biased region" description="Basic and acidic residues" evidence="1">
    <location>
        <begin position="264"/>
        <end position="273"/>
    </location>
</feature>
<name>A0ABV4YQM1_9BACI</name>
<dbReference type="Proteomes" id="UP001241748">
    <property type="component" value="Unassembled WGS sequence"/>
</dbReference>
<evidence type="ECO:0008006" key="4">
    <source>
        <dbReference type="Google" id="ProtNLM"/>
    </source>
</evidence>
<proteinExistence type="predicted"/>
<feature type="compositionally biased region" description="Basic and acidic residues" evidence="1">
    <location>
        <begin position="296"/>
        <end position="321"/>
    </location>
</feature>
<comment type="caution">
    <text evidence="2">The sequence shown here is derived from an EMBL/GenBank/DDBJ whole genome shotgun (WGS) entry which is preliminary data.</text>
</comment>
<feature type="compositionally biased region" description="Polar residues" evidence="1">
    <location>
        <begin position="393"/>
        <end position="402"/>
    </location>
</feature>
<organism evidence="2 3">
    <name type="scientific">Neobacillus driksii</name>
    <dbReference type="NCBI Taxonomy" id="3035913"/>
    <lineage>
        <taxon>Bacteria</taxon>
        <taxon>Bacillati</taxon>
        <taxon>Bacillota</taxon>
        <taxon>Bacilli</taxon>
        <taxon>Bacillales</taxon>
        <taxon>Bacillaceae</taxon>
        <taxon>Neobacillus</taxon>
    </lineage>
</organism>
<evidence type="ECO:0000313" key="3">
    <source>
        <dbReference type="Proteomes" id="UP001241748"/>
    </source>
</evidence>
<gene>
    <name evidence="2" type="ORF">P5G62_008585</name>
</gene>
<feature type="region of interest" description="Disordered" evidence="1">
    <location>
        <begin position="140"/>
        <end position="163"/>
    </location>
</feature>
<accession>A0ABV4YQM1</accession>
<reference evidence="2 3" key="1">
    <citation type="submission" date="2024-05" db="EMBL/GenBank/DDBJ databases">
        <authorList>
            <person name="Venkateswaran K."/>
        </authorList>
    </citation>
    <scope>NUCLEOTIDE SEQUENCE [LARGE SCALE GENOMIC DNA]</scope>
    <source>
        <strain evidence="2 3">179-C4-2-HS</strain>
    </source>
</reference>
<feature type="region of interest" description="Disordered" evidence="1">
    <location>
        <begin position="227"/>
        <end position="322"/>
    </location>
</feature>
<sequence>MGSDNFSSTVDLLKGYNVNLYVGEEIIKGKLMGVESDHIILEDEKEYVYYYSIDKIHAITKNTKQFKGEEITTEFMKTQSLADLLNSLKNSWVSILCLNKQSFDGVLGFVDSDFVTLINGENRILIKISHISNILKGYRKEEKQEENKDETETAVSESKVEDTDDNYVETEVFMKVEKEEATVQQTVSLVDNEAIVTPKVIVNEPENEKKVWAEPIKSSLSLAKISNEDKKEEKKQSVHNESIQKNVKQSKESKWSRTEIPQSHQEEVKKQKSEVVVQNIVKHDKEIAQKPAAPSLEKRAQVKQPVREQKKAEPSPKKEVTAKATQELLNKVKKVKETLDTNPLMKIEKTKINTVESKKEDTKPKAQEVGASRFSGEPAMREFDRRSIFSGWPNRNNAQKRI</sequence>
<feature type="compositionally biased region" description="Basic and acidic residues" evidence="1">
    <location>
        <begin position="355"/>
        <end position="366"/>
    </location>
</feature>
<keyword evidence="3" id="KW-1185">Reference proteome</keyword>
<evidence type="ECO:0000313" key="2">
    <source>
        <dbReference type="EMBL" id="MFB3167166.1"/>
    </source>
</evidence>
<evidence type="ECO:0000256" key="1">
    <source>
        <dbReference type="SAM" id="MobiDB-lite"/>
    </source>
</evidence>
<feature type="compositionally biased region" description="Basic and acidic residues" evidence="1">
    <location>
        <begin position="227"/>
        <end position="238"/>
    </location>
</feature>
<feature type="region of interest" description="Disordered" evidence="1">
    <location>
        <begin position="355"/>
        <end position="402"/>
    </location>
</feature>
<protein>
    <recommendedName>
        <fullName evidence="4">DUF2642 domain-containing protein</fullName>
    </recommendedName>
</protein>